<protein>
    <submittedName>
        <fullName evidence="3">Uncharacterized protein</fullName>
    </submittedName>
</protein>
<sequence length="127" mass="13366">MPARQRPLALHAALRLPVLFPPLAAHHVVAAVRPPSCPVDPCCGALLVPLLVGFPFAHHYLFLTLFLPGVVLLARSLPSPGLLSSSASPPSTSPLLTSSRSLALCLLLATFYSVSFVISSRLPRPSG</sequence>
<reference evidence="3 4" key="1">
    <citation type="journal article" date="2015" name="BMC Genomics">
        <title>Gene expression during zombie ant biting behavior reflects the complexity underlying fungal parasitic behavioral manipulation.</title>
        <authorList>
            <person name="de Bekker C."/>
            <person name="Ohm R.A."/>
            <person name="Loreto R.G."/>
            <person name="Sebastian A."/>
            <person name="Albert I."/>
            <person name="Merrow M."/>
            <person name="Brachmann A."/>
            <person name="Hughes D.P."/>
        </authorList>
    </citation>
    <scope>NUCLEOTIDE SEQUENCE [LARGE SCALE GENOMIC DNA]</scope>
    <source>
        <strain evidence="3 4">SC16a</strain>
    </source>
</reference>
<evidence type="ECO:0000313" key="4">
    <source>
        <dbReference type="Proteomes" id="UP000037136"/>
    </source>
</evidence>
<feature type="transmembrane region" description="Helical" evidence="1">
    <location>
        <begin position="46"/>
        <end position="74"/>
    </location>
</feature>
<accession>A0A2A9P7H5</accession>
<keyword evidence="1" id="KW-0472">Membrane</keyword>
<organism evidence="3 4">
    <name type="scientific">Ophiocordyceps unilateralis</name>
    <name type="common">Zombie-ant fungus</name>
    <name type="synonym">Torrubia unilateralis</name>
    <dbReference type="NCBI Taxonomy" id="268505"/>
    <lineage>
        <taxon>Eukaryota</taxon>
        <taxon>Fungi</taxon>
        <taxon>Dikarya</taxon>
        <taxon>Ascomycota</taxon>
        <taxon>Pezizomycotina</taxon>
        <taxon>Sordariomycetes</taxon>
        <taxon>Hypocreomycetidae</taxon>
        <taxon>Hypocreales</taxon>
        <taxon>Ophiocordycipitaceae</taxon>
        <taxon>Ophiocordyceps</taxon>
    </lineage>
</organism>
<keyword evidence="2" id="KW-0732">Signal</keyword>
<feature type="chain" id="PRO_5012450978" evidence="2">
    <location>
        <begin position="26"/>
        <end position="127"/>
    </location>
</feature>
<dbReference type="EMBL" id="LAZP02000509">
    <property type="protein sequence ID" value="PFH56786.1"/>
    <property type="molecule type" value="Genomic_DNA"/>
</dbReference>
<evidence type="ECO:0000313" key="3">
    <source>
        <dbReference type="EMBL" id="PFH56786.1"/>
    </source>
</evidence>
<feature type="transmembrane region" description="Helical" evidence="1">
    <location>
        <begin position="95"/>
        <end position="118"/>
    </location>
</feature>
<gene>
    <name evidence="3" type="ORF">XA68_15981</name>
</gene>
<evidence type="ECO:0000256" key="1">
    <source>
        <dbReference type="SAM" id="Phobius"/>
    </source>
</evidence>
<keyword evidence="4" id="KW-1185">Reference proteome</keyword>
<feature type="signal peptide" evidence="2">
    <location>
        <begin position="1"/>
        <end position="25"/>
    </location>
</feature>
<name>A0A2A9P7H5_OPHUN</name>
<proteinExistence type="predicted"/>
<dbReference type="Proteomes" id="UP000037136">
    <property type="component" value="Unassembled WGS sequence"/>
</dbReference>
<keyword evidence="1" id="KW-1133">Transmembrane helix</keyword>
<dbReference type="AlphaFoldDB" id="A0A2A9P7H5"/>
<reference evidence="3 4" key="2">
    <citation type="journal article" date="2017" name="Sci. Rep.">
        <title>Ant-infecting Ophiocordyceps genomes reveal a high diversity of potential behavioral manipulation genes and a possible major role for enterotoxins.</title>
        <authorList>
            <person name="de Bekker C."/>
            <person name="Ohm R.A."/>
            <person name="Evans H.C."/>
            <person name="Brachmann A."/>
            <person name="Hughes D.P."/>
        </authorList>
    </citation>
    <scope>NUCLEOTIDE SEQUENCE [LARGE SCALE GENOMIC DNA]</scope>
    <source>
        <strain evidence="3 4">SC16a</strain>
    </source>
</reference>
<comment type="caution">
    <text evidence="3">The sequence shown here is derived from an EMBL/GenBank/DDBJ whole genome shotgun (WGS) entry which is preliminary data.</text>
</comment>
<evidence type="ECO:0000256" key="2">
    <source>
        <dbReference type="SAM" id="SignalP"/>
    </source>
</evidence>
<keyword evidence="1" id="KW-0812">Transmembrane</keyword>